<dbReference type="InterPro" id="IPR036412">
    <property type="entry name" value="HAD-like_sf"/>
</dbReference>
<keyword evidence="1" id="KW-0732">Signal</keyword>
<dbReference type="EMBL" id="OZ019905">
    <property type="protein sequence ID" value="CAK9201000.1"/>
    <property type="molecule type" value="Genomic_DNA"/>
</dbReference>
<dbReference type="SUPFAM" id="SSF56784">
    <property type="entry name" value="HAD-like"/>
    <property type="match status" value="1"/>
</dbReference>
<dbReference type="Gene3D" id="1.10.150.240">
    <property type="entry name" value="Putative phosphatase, domain 2"/>
    <property type="match status" value="1"/>
</dbReference>
<reference evidence="2" key="1">
    <citation type="submission" date="2024-02" db="EMBL/GenBank/DDBJ databases">
        <authorList>
            <consortium name="ELIXIR-Norway"/>
            <consortium name="Elixir Norway"/>
        </authorList>
    </citation>
    <scope>NUCLEOTIDE SEQUENCE</scope>
</reference>
<evidence type="ECO:0008006" key="4">
    <source>
        <dbReference type="Google" id="ProtNLM"/>
    </source>
</evidence>
<evidence type="ECO:0000313" key="3">
    <source>
        <dbReference type="Proteomes" id="UP001497512"/>
    </source>
</evidence>
<evidence type="ECO:0000256" key="1">
    <source>
        <dbReference type="SAM" id="SignalP"/>
    </source>
</evidence>
<gene>
    <name evidence="2" type="ORF">CSSPTR1EN2_LOCUS5688</name>
</gene>
<proteinExistence type="predicted"/>
<feature type="chain" id="PRO_5046532978" description="HAD-like protein" evidence="1">
    <location>
        <begin position="20"/>
        <end position="665"/>
    </location>
</feature>
<accession>A0ABP0TP56</accession>
<sequence>MFANFLTLFRPMAISSVYARLQTPDGCGSTCTAKAIITASSAHTPMGTFNPVLNAMRGKCSIHEFCGISWQLYRAKRLQPERWVCAGGSVGSSKQFKSSVSTSDSSLSSKPSHSFSSSPVASYNSSLASIDTEVPIDPNPNTYRPSANSQLLTLDPLISSPTDVDPAHAGQYCSTLIFDLGDVLFTWSAETESAISSNTLRKILRSATWFEYEKGMYTESEAYSRVAAEFGVTYADVKRAFQGARASLAPNEGLVALIRELKSQSKDRELKIFGMSNISMPDWEVLQTKGRPEDWSLFERVFTSAEAMERKPNLGYYQHVIREITKYSDAQPKSEVKGHKLNWTFHPTSTIFVDDKLENVVSARSCGLRGLQFTSFEILAQSLRNAILPPLTRARDWLRANAKNMLSITNTGVVLRENFAQMLILEATGERDLVEFVEHPRLFNFFQDNYGVLTTEDFPYDLDTTSVGLSVCTHVDALTKHSVMDEMLTYRNADGIVQTYFDHKRPRIDPVACTNVLTLFYAHGRGHELPQEFAWVHAILQHRAYLDGTLYYYGADTFLFFLSRLVEVSPSIYEQIAPLFSERILERVGKGGDALALAMRIIAACTVHVEDALGSDIQQLKEMQEVDGGWPTGWIYKYGSKDILIGNRGLTTVLAMKALELVEKS</sequence>
<dbReference type="InterPro" id="IPR023198">
    <property type="entry name" value="PGP-like_dom2"/>
</dbReference>
<dbReference type="PANTHER" id="PTHR43611:SF3">
    <property type="entry name" value="FLAVIN MONONUCLEOTIDE HYDROLASE 1, CHLOROPLATIC"/>
    <property type="match status" value="1"/>
</dbReference>
<dbReference type="Gene3D" id="3.40.50.1000">
    <property type="entry name" value="HAD superfamily/HAD-like"/>
    <property type="match status" value="1"/>
</dbReference>
<organism evidence="2 3">
    <name type="scientific">Sphagnum troendelagicum</name>
    <dbReference type="NCBI Taxonomy" id="128251"/>
    <lineage>
        <taxon>Eukaryota</taxon>
        <taxon>Viridiplantae</taxon>
        <taxon>Streptophyta</taxon>
        <taxon>Embryophyta</taxon>
        <taxon>Bryophyta</taxon>
        <taxon>Sphagnophytina</taxon>
        <taxon>Sphagnopsida</taxon>
        <taxon>Sphagnales</taxon>
        <taxon>Sphagnaceae</taxon>
        <taxon>Sphagnum</taxon>
    </lineage>
</organism>
<keyword evidence="3" id="KW-1185">Reference proteome</keyword>
<evidence type="ECO:0000313" key="2">
    <source>
        <dbReference type="EMBL" id="CAK9201000.1"/>
    </source>
</evidence>
<protein>
    <recommendedName>
        <fullName evidence="4">HAD-like protein</fullName>
    </recommendedName>
</protein>
<dbReference type="InterPro" id="IPR023214">
    <property type="entry name" value="HAD_sf"/>
</dbReference>
<dbReference type="Proteomes" id="UP001497512">
    <property type="component" value="Chromosome 13"/>
</dbReference>
<dbReference type="PANTHER" id="PTHR43611">
    <property type="entry name" value="ALPHA-D-GLUCOSE 1-PHOSPHATE PHOSPHATASE"/>
    <property type="match status" value="1"/>
</dbReference>
<name>A0ABP0TP56_9BRYO</name>
<feature type="signal peptide" evidence="1">
    <location>
        <begin position="1"/>
        <end position="19"/>
    </location>
</feature>